<protein>
    <submittedName>
        <fullName evidence="1">Uncharacterized protein</fullName>
    </submittedName>
</protein>
<organism evidence="1 2">
    <name type="scientific">Pistacia atlantica</name>
    <dbReference type="NCBI Taxonomy" id="434234"/>
    <lineage>
        <taxon>Eukaryota</taxon>
        <taxon>Viridiplantae</taxon>
        <taxon>Streptophyta</taxon>
        <taxon>Embryophyta</taxon>
        <taxon>Tracheophyta</taxon>
        <taxon>Spermatophyta</taxon>
        <taxon>Magnoliopsida</taxon>
        <taxon>eudicotyledons</taxon>
        <taxon>Gunneridae</taxon>
        <taxon>Pentapetalae</taxon>
        <taxon>rosids</taxon>
        <taxon>malvids</taxon>
        <taxon>Sapindales</taxon>
        <taxon>Anacardiaceae</taxon>
        <taxon>Pistacia</taxon>
    </lineage>
</organism>
<dbReference type="EMBL" id="CM047904">
    <property type="protein sequence ID" value="KAJ0091051.1"/>
    <property type="molecule type" value="Genomic_DNA"/>
</dbReference>
<proteinExistence type="predicted"/>
<evidence type="ECO:0000313" key="1">
    <source>
        <dbReference type="EMBL" id="KAJ0091051.1"/>
    </source>
</evidence>
<name>A0ACC1AWK8_9ROSI</name>
<dbReference type="Proteomes" id="UP001164250">
    <property type="component" value="Chromosome 8"/>
</dbReference>
<reference evidence="2" key="1">
    <citation type="journal article" date="2023" name="G3 (Bethesda)">
        <title>Genome assembly and association tests identify interacting loci associated with vigor, precocity, and sex in interspecific pistachio rootstocks.</title>
        <authorList>
            <person name="Palmer W."/>
            <person name="Jacygrad E."/>
            <person name="Sagayaradj S."/>
            <person name="Cavanaugh K."/>
            <person name="Han R."/>
            <person name="Bertier L."/>
            <person name="Beede B."/>
            <person name="Kafkas S."/>
            <person name="Golino D."/>
            <person name="Preece J."/>
            <person name="Michelmore R."/>
        </authorList>
    </citation>
    <scope>NUCLEOTIDE SEQUENCE [LARGE SCALE GENOMIC DNA]</scope>
</reference>
<evidence type="ECO:0000313" key="2">
    <source>
        <dbReference type="Proteomes" id="UP001164250"/>
    </source>
</evidence>
<keyword evidence="2" id="KW-1185">Reference proteome</keyword>
<gene>
    <name evidence="1" type="ORF">Patl1_13943</name>
</gene>
<comment type="caution">
    <text evidence="1">The sequence shown here is derived from an EMBL/GenBank/DDBJ whole genome shotgun (WGS) entry which is preliminary data.</text>
</comment>
<accession>A0ACC1AWK8</accession>
<sequence>MWNLGIVASILVVRAPTAELCTVASNHVYLSIATLVSLCIVDCNCSLCLRAPLDVPPSLFVHLSPYKSSLWSPWLCNLSVTVPLRSIKLLPRTCGFRLCCGGWRWFCGGFGCSWWIGGVLIYVRRLW</sequence>